<dbReference type="SUPFAM" id="SSF51735">
    <property type="entry name" value="NAD(P)-binding Rossmann-fold domains"/>
    <property type="match status" value="1"/>
</dbReference>
<name>A0A1G7C9N7_9RHOB</name>
<keyword evidence="4" id="KW-1185">Reference proteome</keyword>
<dbReference type="Gene3D" id="3.30.70.1450">
    <property type="entry name" value="Regulator of K+ conductance, C-terminal domain"/>
    <property type="match status" value="1"/>
</dbReference>
<dbReference type="Gene3D" id="3.40.50.720">
    <property type="entry name" value="NAD(P)-binding Rossmann-like Domain"/>
    <property type="match status" value="1"/>
</dbReference>
<evidence type="ECO:0000313" key="3">
    <source>
        <dbReference type="EMBL" id="SDE35923.1"/>
    </source>
</evidence>
<dbReference type="PROSITE" id="PS51202">
    <property type="entry name" value="RCK_C"/>
    <property type="match status" value="1"/>
</dbReference>
<dbReference type="Proteomes" id="UP000198922">
    <property type="component" value="Unassembled WGS sequence"/>
</dbReference>
<protein>
    <submittedName>
        <fullName evidence="3">Trk system potassium uptake protein TrkA</fullName>
    </submittedName>
</protein>
<gene>
    <name evidence="3" type="ORF">SAMN04488567_1410</name>
</gene>
<dbReference type="RefSeq" id="WP_090110516.1">
    <property type="nucleotide sequence ID" value="NZ_FNAT01000002.1"/>
</dbReference>
<dbReference type="InterPro" id="IPR050721">
    <property type="entry name" value="Trk_Ktr_HKT_K-transport"/>
</dbReference>
<dbReference type="PANTHER" id="PTHR43833">
    <property type="entry name" value="POTASSIUM CHANNEL PROTEIN 2-RELATED-RELATED"/>
    <property type="match status" value="1"/>
</dbReference>
<feature type="domain" description="RCK C-terminal" evidence="2">
    <location>
        <begin position="142"/>
        <end position="221"/>
    </location>
</feature>
<dbReference type="Pfam" id="PF02254">
    <property type="entry name" value="TrkA_N"/>
    <property type="match status" value="1"/>
</dbReference>
<feature type="domain" description="RCK N-terminal" evidence="1">
    <location>
        <begin position="6"/>
        <end position="122"/>
    </location>
</feature>
<evidence type="ECO:0000259" key="2">
    <source>
        <dbReference type="PROSITE" id="PS51202"/>
    </source>
</evidence>
<dbReference type="PROSITE" id="PS51201">
    <property type="entry name" value="RCK_N"/>
    <property type="match status" value="1"/>
</dbReference>
<dbReference type="EMBL" id="FNAT01000002">
    <property type="protein sequence ID" value="SDE35923.1"/>
    <property type="molecule type" value="Genomic_DNA"/>
</dbReference>
<dbReference type="InterPro" id="IPR036721">
    <property type="entry name" value="RCK_C_sf"/>
</dbReference>
<sequence>MNRKKNRTFAIIGLGNFGATVASELVRFGNYVIGLDSDRKVVGHYAEKLSQAMVVDSRDEAALREAGVGDCDVALIAMGENLESSVLTAINLRMIGVPTVWAKAVSKSHHRILSKLGVDRIIHPEEEVGRHTAQVLHNPLVRDYVSLGNGFHVVSFRVPESLEGRSVHELKLRERHDLRCIGVMRGAEYLGDDGAPVTFAEQDRLLLLGTRQNLRDFAATL</sequence>
<proteinExistence type="predicted"/>
<dbReference type="Pfam" id="PF02080">
    <property type="entry name" value="TrkA_C"/>
    <property type="match status" value="1"/>
</dbReference>
<reference evidence="4" key="1">
    <citation type="submission" date="2016-10" db="EMBL/GenBank/DDBJ databases">
        <authorList>
            <person name="Varghese N."/>
            <person name="Submissions S."/>
        </authorList>
    </citation>
    <scope>NUCLEOTIDE SEQUENCE [LARGE SCALE GENOMIC DNA]</scope>
    <source>
        <strain evidence="4">DSM 21424</strain>
    </source>
</reference>
<dbReference type="GO" id="GO:0006813">
    <property type="term" value="P:potassium ion transport"/>
    <property type="evidence" value="ECO:0007669"/>
    <property type="project" value="InterPro"/>
</dbReference>
<evidence type="ECO:0000313" key="4">
    <source>
        <dbReference type="Proteomes" id="UP000198922"/>
    </source>
</evidence>
<organism evidence="3 4">
    <name type="scientific">Limimaricola pyoseonensis</name>
    <dbReference type="NCBI Taxonomy" id="521013"/>
    <lineage>
        <taxon>Bacteria</taxon>
        <taxon>Pseudomonadati</taxon>
        <taxon>Pseudomonadota</taxon>
        <taxon>Alphaproteobacteria</taxon>
        <taxon>Rhodobacterales</taxon>
        <taxon>Paracoccaceae</taxon>
        <taxon>Limimaricola</taxon>
    </lineage>
</organism>
<dbReference type="InterPro" id="IPR036291">
    <property type="entry name" value="NAD(P)-bd_dom_sf"/>
</dbReference>
<dbReference type="OrthoDB" id="9781411at2"/>
<accession>A0A1G7C9N7</accession>
<dbReference type="InterPro" id="IPR006037">
    <property type="entry name" value="RCK_C"/>
</dbReference>
<dbReference type="PANTHER" id="PTHR43833:SF7">
    <property type="entry name" value="KTR SYSTEM POTASSIUM UPTAKE PROTEIN C"/>
    <property type="match status" value="1"/>
</dbReference>
<dbReference type="AlphaFoldDB" id="A0A1G7C9N7"/>
<dbReference type="STRING" id="521013.SAMN04488567_1410"/>
<dbReference type="SUPFAM" id="SSF116726">
    <property type="entry name" value="TrkA C-terminal domain-like"/>
    <property type="match status" value="1"/>
</dbReference>
<evidence type="ECO:0000259" key="1">
    <source>
        <dbReference type="PROSITE" id="PS51201"/>
    </source>
</evidence>
<dbReference type="GO" id="GO:0008324">
    <property type="term" value="F:monoatomic cation transmembrane transporter activity"/>
    <property type="evidence" value="ECO:0007669"/>
    <property type="project" value="InterPro"/>
</dbReference>
<dbReference type="InterPro" id="IPR003148">
    <property type="entry name" value="RCK_N"/>
</dbReference>